<feature type="transmembrane region" description="Helical" evidence="8">
    <location>
        <begin position="131"/>
        <end position="151"/>
    </location>
</feature>
<evidence type="ECO:0000256" key="1">
    <source>
        <dbReference type="ARBA" id="ARBA00004651"/>
    </source>
</evidence>
<evidence type="ECO:0000313" key="12">
    <source>
        <dbReference type="Proteomes" id="UP000221734"/>
    </source>
</evidence>
<name>Q1PZX3_KUEST</name>
<keyword evidence="3" id="KW-1003">Cell membrane</keyword>
<dbReference type="InterPro" id="IPR007227">
    <property type="entry name" value="Cell_shape_determining_MreD"/>
</dbReference>
<dbReference type="Proteomes" id="UP000221734">
    <property type="component" value="Chromosome Kuenenia_stuttgartiensis_MBR1"/>
</dbReference>
<dbReference type="Proteomes" id="UP000501926">
    <property type="component" value="Chromosome"/>
</dbReference>
<proteinExistence type="inferred from homology"/>
<evidence type="ECO:0000313" key="13">
    <source>
        <dbReference type="Proteomes" id="UP000501926"/>
    </source>
</evidence>
<evidence type="ECO:0000256" key="2">
    <source>
        <dbReference type="ARBA" id="ARBA00007776"/>
    </source>
</evidence>
<dbReference type="GO" id="GO:0008360">
    <property type="term" value="P:regulation of cell shape"/>
    <property type="evidence" value="ECO:0007669"/>
    <property type="project" value="UniProtKB-KW"/>
</dbReference>
<organism evidence="9">
    <name type="scientific">Kuenenia stuttgartiensis</name>
    <dbReference type="NCBI Taxonomy" id="174633"/>
    <lineage>
        <taxon>Bacteria</taxon>
        <taxon>Pseudomonadati</taxon>
        <taxon>Planctomycetota</taxon>
        <taxon>Candidatus Brocadiia</taxon>
        <taxon>Candidatus Brocadiales</taxon>
        <taxon>Candidatus Brocadiaceae</taxon>
        <taxon>Candidatus Kuenenia</taxon>
    </lineage>
</organism>
<sequence length="165" mass="18874">MRWITFFCILLCISLFQSTLMNWINIGTATPDLYFSLVVFYSFFIDVKRNVVTSWFIGISKDLLSEGTLGVNAIFFVAVGFFIWSIRGVLFRGHLVTKILVTFIFSLLYNVLYALHTAISCRSADISSTIWMIFICSSYTAAVTPFLFYLFNKLQPAKNFRSTGE</sequence>
<evidence type="ECO:0000256" key="5">
    <source>
        <dbReference type="ARBA" id="ARBA00022960"/>
    </source>
</evidence>
<keyword evidence="4 8" id="KW-0812">Transmembrane</keyword>
<dbReference type="AlphaFoldDB" id="Q1PZX3"/>
<dbReference type="NCBIfam" id="TIGR03426">
    <property type="entry name" value="shape_MreD"/>
    <property type="match status" value="1"/>
</dbReference>
<gene>
    <name evidence="9" type="primary">mreD</name>
    <name evidence="10" type="ORF">KsCSTR_06020</name>
    <name evidence="11" type="ORF">KSMBR1_1641</name>
    <name evidence="9" type="ORF">kustd1896</name>
</gene>
<reference evidence="9" key="1">
    <citation type="journal article" date="2006" name="Nature">
        <title>Deciphering the evolution and metabolism of an anammox bacterium from a community genome.</title>
        <authorList>
            <person name="Strous M."/>
            <person name="Pelletier E."/>
            <person name="Mangenot S."/>
            <person name="Rattei T."/>
            <person name="Lehner A."/>
            <person name="Taylor M.W."/>
            <person name="Horn M."/>
            <person name="Daims H."/>
            <person name="Bartol-Mavel D."/>
            <person name="Wincker P."/>
            <person name="Barbe V."/>
            <person name="Fonknechten N."/>
            <person name="Vallenet D."/>
            <person name="Segurens B."/>
            <person name="Schenowitz-Truong C."/>
            <person name="Medigue C."/>
            <person name="Collingro A."/>
            <person name="Snel B."/>
            <person name="Dutilh B.E."/>
            <person name="OpDenCamp H.J.M."/>
            <person name="vanDerDrift C."/>
            <person name="Cirpus I."/>
            <person name="vanDePas-Schoonen K.T."/>
            <person name="Harhangi H.R."/>
            <person name="vanNiftrik L."/>
            <person name="Schmid M."/>
            <person name="Keltjens J."/>
            <person name="vanDeVossenberg J."/>
            <person name="Kartal B."/>
            <person name="Meier H."/>
            <person name="Frishman D."/>
            <person name="Huynen M.A."/>
            <person name="Mewes H."/>
            <person name="Weissenbach J."/>
            <person name="Jetten M.S.M."/>
            <person name="Wagner M."/>
            <person name="LePaslier D."/>
        </authorList>
    </citation>
    <scope>NUCLEOTIDE SEQUENCE</scope>
</reference>
<protein>
    <submittedName>
        <fullName evidence="10">Putative rod shape-determining protein</fullName>
    </submittedName>
    <submittedName>
        <fullName evidence="9">Similar to rod shape-determining protein</fullName>
    </submittedName>
</protein>
<evidence type="ECO:0000313" key="9">
    <source>
        <dbReference type="EMBL" id="CAJ72641.1"/>
    </source>
</evidence>
<accession>Q1PZX3</accession>
<dbReference type="GO" id="GO:0005886">
    <property type="term" value="C:plasma membrane"/>
    <property type="evidence" value="ECO:0007669"/>
    <property type="project" value="UniProtKB-SubCell"/>
</dbReference>
<comment type="subcellular location">
    <subcellularLocation>
        <location evidence="1">Cell membrane</location>
        <topology evidence="1">Multi-pass membrane protein</topology>
    </subcellularLocation>
</comment>
<evidence type="ECO:0000313" key="11">
    <source>
        <dbReference type="EMBL" id="SOH04140.1"/>
    </source>
</evidence>
<comment type="similarity">
    <text evidence="2">Belongs to the MreD family.</text>
</comment>
<keyword evidence="6 8" id="KW-1133">Transmembrane helix</keyword>
<reference evidence="10 13" key="5">
    <citation type="submission" date="2020-02" db="EMBL/GenBank/DDBJ databases">
        <title>Newly sequenced genome of strain CSTR1 showed variability in Candidatus Kuenenia stuttgartiensis genomes.</title>
        <authorList>
            <person name="Ding C."/>
            <person name="Adrian L."/>
        </authorList>
    </citation>
    <scope>NUCLEOTIDE SEQUENCE [LARGE SCALE GENOMIC DNA]</scope>
    <source>
        <strain evidence="10 13">CSTR1</strain>
    </source>
</reference>
<reference evidence="9" key="2">
    <citation type="submission" date="2006-01" db="EMBL/GenBank/DDBJ databases">
        <authorList>
            <person name="Genoscope"/>
        </authorList>
    </citation>
    <scope>NUCLEOTIDE SEQUENCE</scope>
</reference>
<keyword evidence="7 8" id="KW-0472">Membrane</keyword>
<dbReference type="RefSeq" id="WP_099324872.1">
    <property type="nucleotide sequence ID" value="NZ_CP049055.1"/>
</dbReference>
<dbReference type="EMBL" id="CP049055">
    <property type="protein sequence ID" value="QII09981.1"/>
    <property type="molecule type" value="Genomic_DNA"/>
</dbReference>
<evidence type="ECO:0000256" key="8">
    <source>
        <dbReference type="SAM" id="Phobius"/>
    </source>
</evidence>
<dbReference type="EMBL" id="CT573072">
    <property type="protein sequence ID" value="CAJ72641.1"/>
    <property type="molecule type" value="Genomic_DNA"/>
</dbReference>
<dbReference type="Pfam" id="PF04093">
    <property type="entry name" value="MreD"/>
    <property type="match status" value="1"/>
</dbReference>
<dbReference type="EMBL" id="LT934425">
    <property type="protein sequence ID" value="SOH04140.1"/>
    <property type="molecule type" value="Genomic_DNA"/>
</dbReference>
<evidence type="ECO:0000256" key="4">
    <source>
        <dbReference type="ARBA" id="ARBA00022692"/>
    </source>
</evidence>
<keyword evidence="5" id="KW-0133">Cell shape</keyword>
<dbReference type="KEGG" id="kst:KSMBR1_1641"/>
<feature type="transmembrane region" description="Helical" evidence="8">
    <location>
        <begin position="99"/>
        <end position="119"/>
    </location>
</feature>
<evidence type="ECO:0000256" key="6">
    <source>
        <dbReference type="ARBA" id="ARBA00022989"/>
    </source>
</evidence>
<feature type="transmembrane region" description="Helical" evidence="8">
    <location>
        <begin position="69"/>
        <end position="87"/>
    </location>
</feature>
<evidence type="ECO:0000256" key="7">
    <source>
        <dbReference type="ARBA" id="ARBA00023136"/>
    </source>
</evidence>
<dbReference type="OrthoDB" id="267182at2"/>
<reference evidence="12" key="3">
    <citation type="submission" date="2017-10" db="EMBL/GenBank/DDBJ databases">
        <authorList>
            <person name="Frank J."/>
        </authorList>
    </citation>
    <scope>NUCLEOTIDE SEQUENCE [LARGE SCALE GENOMIC DNA]</scope>
</reference>
<reference evidence="11" key="4">
    <citation type="submission" date="2017-10" db="EMBL/GenBank/DDBJ databases">
        <authorList>
            <person name="Banno H."/>
            <person name="Chua N.-H."/>
        </authorList>
    </citation>
    <scope>NUCLEOTIDE SEQUENCE [LARGE SCALE GENOMIC DNA]</scope>
    <source>
        <strain evidence="11">Kuenenia_mbr1_ru-nijmegen</strain>
    </source>
</reference>
<evidence type="ECO:0000256" key="3">
    <source>
        <dbReference type="ARBA" id="ARBA00022475"/>
    </source>
</evidence>
<evidence type="ECO:0000313" key="10">
    <source>
        <dbReference type="EMBL" id="QII09981.1"/>
    </source>
</evidence>
<keyword evidence="12" id="KW-1185">Reference proteome</keyword>